<dbReference type="PANTHER" id="PTHR31435">
    <property type="entry name" value="PROTEIN NATD1"/>
    <property type="match status" value="1"/>
</dbReference>
<organism evidence="2 3">
    <name type="scientific">Devosia pacifica</name>
    <dbReference type="NCBI Taxonomy" id="1335967"/>
    <lineage>
        <taxon>Bacteria</taxon>
        <taxon>Pseudomonadati</taxon>
        <taxon>Pseudomonadota</taxon>
        <taxon>Alphaproteobacteria</taxon>
        <taxon>Hyphomicrobiales</taxon>
        <taxon>Devosiaceae</taxon>
        <taxon>Devosia</taxon>
    </lineage>
</organism>
<comment type="caution">
    <text evidence="2">The sequence shown here is derived from an EMBL/GenBank/DDBJ whole genome shotgun (WGS) entry which is preliminary data.</text>
</comment>
<evidence type="ECO:0000313" key="3">
    <source>
        <dbReference type="Proteomes" id="UP000646579"/>
    </source>
</evidence>
<dbReference type="InterPro" id="IPR045057">
    <property type="entry name" value="Gcn5-rel_NAT"/>
</dbReference>
<gene>
    <name evidence="2" type="ORF">GCM10007989_24820</name>
</gene>
<dbReference type="PROSITE" id="PS51729">
    <property type="entry name" value="GNAT_YJDJ"/>
    <property type="match status" value="1"/>
</dbReference>
<accession>A0A918VVF5</accession>
<name>A0A918VVF5_9HYPH</name>
<protein>
    <submittedName>
        <fullName evidence="2">N-acetyltransferase</fullName>
    </submittedName>
</protein>
<dbReference type="Gene3D" id="3.40.630.30">
    <property type="match status" value="1"/>
</dbReference>
<dbReference type="InterPro" id="IPR016181">
    <property type="entry name" value="Acyl_CoA_acyltransferase"/>
</dbReference>
<reference evidence="2" key="1">
    <citation type="journal article" date="2014" name="Int. J. Syst. Evol. Microbiol.">
        <title>Complete genome sequence of Corynebacterium casei LMG S-19264T (=DSM 44701T), isolated from a smear-ripened cheese.</title>
        <authorList>
            <consortium name="US DOE Joint Genome Institute (JGI-PGF)"/>
            <person name="Walter F."/>
            <person name="Albersmeier A."/>
            <person name="Kalinowski J."/>
            <person name="Ruckert C."/>
        </authorList>
    </citation>
    <scope>NUCLEOTIDE SEQUENCE</scope>
    <source>
        <strain evidence="2">KCTC 32437</strain>
    </source>
</reference>
<dbReference type="PANTHER" id="PTHR31435:SF9">
    <property type="entry name" value="PROTEIN NATD1"/>
    <property type="match status" value="1"/>
</dbReference>
<dbReference type="EMBL" id="BMZE01000002">
    <property type="protein sequence ID" value="GHA27920.1"/>
    <property type="molecule type" value="Genomic_DNA"/>
</dbReference>
<dbReference type="Pfam" id="PF14542">
    <property type="entry name" value="Acetyltransf_CG"/>
    <property type="match status" value="1"/>
</dbReference>
<evidence type="ECO:0000313" key="2">
    <source>
        <dbReference type="EMBL" id="GHA27920.1"/>
    </source>
</evidence>
<reference evidence="2" key="2">
    <citation type="submission" date="2020-09" db="EMBL/GenBank/DDBJ databases">
        <authorList>
            <person name="Sun Q."/>
            <person name="Kim S."/>
        </authorList>
    </citation>
    <scope>NUCLEOTIDE SEQUENCE</scope>
    <source>
        <strain evidence="2">KCTC 32437</strain>
    </source>
</reference>
<dbReference type="RefSeq" id="WP_189425980.1">
    <property type="nucleotide sequence ID" value="NZ_BMZE01000002.1"/>
</dbReference>
<evidence type="ECO:0000259" key="1">
    <source>
        <dbReference type="PROSITE" id="PS51729"/>
    </source>
</evidence>
<dbReference type="CDD" id="cd04301">
    <property type="entry name" value="NAT_SF"/>
    <property type="match status" value="1"/>
</dbReference>
<dbReference type="SUPFAM" id="SSF55729">
    <property type="entry name" value="Acyl-CoA N-acyltransferases (Nat)"/>
    <property type="match status" value="1"/>
</dbReference>
<keyword evidence="3" id="KW-1185">Reference proteome</keyword>
<dbReference type="InterPro" id="IPR031165">
    <property type="entry name" value="GNAT_YJDJ"/>
</dbReference>
<sequence length="99" mass="11370">MSKLDVTVEHTREEAGGRYWATLDPDHEAEMTYRWVSEGVMSIDHTLTPPKYEGRGVALQLVEASIKDAREQGFTIIPRCPYVAVQFRRHPEWGDLLAR</sequence>
<feature type="domain" description="N-acetyltransferase" evidence="1">
    <location>
        <begin position="11"/>
        <end position="98"/>
    </location>
</feature>
<proteinExistence type="predicted"/>
<dbReference type="Proteomes" id="UP000646579">
    <property type="component" value="Unassembled WGS sequence"/>
</dbReference>
<dbReference type="AlphaFoldDB" id="A0A918VVF5"/>